<dbReference type="InterPro" id="IPR007710">
    <property type="entry name" value="Nucleoside_deoxyribTrfase"/>
</dbReference>
<dbReference type="SUPFAM" id="SSF52309">
    <property type="entry name" value="N-(deoxy)ribosyltransferase-like"/>
    <property type="match status" value="1"/>
</dbReference>
<sequence length="155" mass="17057">MTKKIYLAHPISTTADFNDSIRVANELRNLGYQVYAAVENNSINDKSNNPTPIDIYNGDVGEILKSNIFVVNLTGGQQDGTISEIGLVAGLNESGQYNIPIIAYTSNKRLSQPQFYKGVPSASSNHLVLGMVAKHGYFVGDEDGLMDYLKREVWQ</sequence>
<protein>
    <recommendedName>
        <fullName evidence="3">Nucleoside 2-deoxyribosyltransferase</fullName>
    </recommendedName>
</protein>
<dbReference type="Proteomes" id="UP000009885">
    <property type="component" value="Unassembled WGS sequence"/>
</dbReference>
<name>K9ASQ1_9STAP</name>
<dbReference type="STRING" id="1229783.C273_01790"/>
<dbReference type="OrthoDB" id="1691394at2"/>
<keyword evidence="2" id="KW-1185">Reference proteome</keyword>
<dbReference type="RefSeq" id="WP_009382105.1">
    <property type="nucleotide sequence ID" value="NZ_AMSQ01000002.1"/>
</dbReference>
<dbReference type="Pfam" id="PF05014">
    <property type="entry name" value="Nuc_deoxyrib_tr"/>
    <property type="match status" value="1"/>
</dbReference>
<dbReference type="AlphaFoldDB" id="K9ASQ1"/>
<proteinExistence type="predicted"/>
<evidence type="ECO:0008006" key="3">
    <source>
        <dbReference type="Google" id="ProtNLM"/>
    </source>
</evidence>
<dbReference type="eggNOG" id="COG3613">
    <property type="taxonomic scope" value="Bacteria"/>
</dbReference>
<evidence type="ECO:0000313" key="1">
    <source>
        <dbReference type="EMBL" id="EKU50334.1"/>
    </source>
</evidence>
<reference evidence="1 2" key="1">
    <citation type="journal article" date="2013" name="Genome Announc.">
        <title>Genome Sequence of Staphylococcus massiliensis Strain S46, Isolated from the Surface of Healthy Human Skin.</title>
        <authorList>
            <person name="Srivastav R."/>
            <person name="Singh A."/>
            <person name="Jangir P.K."/>
            <person name="Kumari C."/>
            <person name="Muduli S."/>
            <person name="Sharma R."/>
        </authorList>
    </citation>
    <scope>NUCLEOTIDE SEQUENCE [LARGE SCALE GENOMIC DNA]</scope>
    <source>
        <strain evidence="1 2">S46</strain>
    </source>
</reference>
<gene>
    <name evidence="1" type="ORF">C273_01790</name>
</gene>
<comment type="caution">
    <text evidence="1">The sequence shown here is derived from an EMBL/GenBank/DDBJ whole genome shotgun (WGS) entry which is preliminary data.</text>
</comment>
<evidence type="ECO:0000313" key="2">
    <source>
        <dbReference type="Proteomes" id="UP000009885"/>
    </source>
</evidence>
<dbReference type="EMBL" id="AMSQ01000002">
    <property type="protein sequence ID" value="EKU50334.1"/>
    <property type="molecule type" value="Genomic_DNA"/>
</dbReference>
<dbReference type="PATRIC" id="fig|1229783.3.peg.365"/>
<accession>K9ASQ1</accession>
<dbReference type="Gene3D" id="3.40.50.450">
    <property type="match status" value="1"/>
</dbReference>
<organism evidence="1 2">
    <name type="scientific">Staphylococcus massiliensis S46</name>
    <dbReference type="NCBI Taxonomy" id="1229783"/>
    <lineage>
        <taxon>Bacteria</taxon>
        <taxon>Bacillati</taxon>
        <taxon>Bacillota</taxon>
        <taxon>Bacilli</taxon>
        <taxon>Bacillales</taxon>
        <taxon>Staphylococcaceae</taxon>
        <taxon>Staphylococcus</taxon>
    </lineage>
</organism>